<sequence>MKVVTPGGAAQNASNETPEKSNRGRGRPRKIIVKESEGEQEVVSDGSPPVKKARGRPKGSLTKKVLDEEGKPDSNLPKKLPVKRGRPRKYPLPTPEELNKPKVWKKLGRPPKNPPASLSSPSCDVDIPKKRGRPPGNPKSDVGTPRKSDASSETKLETSLTEHPE</sequence>
<dbReference type="PRINTS" id="PR00929">
    <property type="entry name" value="ATHOOK"/>
</dbReference>
<evidence type="ECO:0000256" key="1">
    <source>
        <dbReference type="SAM" id="MobiDB-lite"/>
    </source>
</evidence>
<accession>A0AAN7X699</accession>
<evidence type="ECO:0000313" key="2">
    <source>
        <dbReference type="EMBL" id="KAK5856325.1"/>
    </source>
</evidence>
<gene>
    <name evidence="2" type="ORF">PBY51_007932</name>
</gene>
<reference evidence="2 3" key="1">
    <citation type="journal article" date="2023" name="Genes (Basel)">
        <title>Chromosome-Level Genome Assembly and Circadian Gene Repertoire of the Patagonia Blennie Eleginops maclovinus-The Closest Ancestral Proxy of Antarctic Cryonotothenioids.</title>
        <authorList>
            <person name="Cheng C.C."/>
            <person name="Rivera-Colon A.G."/>
            <person name="Minhas B.F."/>
            <person name="Wilson L."/>
            <person name="Rayamajhi N."/>
            <person name="Vargas-Chacoff L."/>
            <person name="Catchen J.M."/>
        </authorList>
    </citation>
    <scope>NUCLEOTIDE SEQUENCE [LARGE SCALE GENOMIC DNA]</scope>
    <source>
        <strain evidence="2">JMC-PN-2008</strain>
    </source>
</reference>
<reference evidence="2 3" key="2">
    <citation type="journal article" date="2023" name="Mol. Biol. Evol.">
        <title>Genomics of Secondarily Temperate Adaptation in the Only Non-Antarctic Icefish.</title>
        <authorList>
            <person name="Rivera-Colon A.G."/>
            <person name="Rayamajhi N."/>
            <person name="Minhas B.F."/>
            <person name="Madrigal G."/>
            <person name="Bilyk K.T."/>
            <person name="Yoon V."/>
            <person name="Hune M."/>
            <person name="Gregory S."/>
            <person name="Cheng C.H.C."/>
            <person name="Catchen J.M."/>
        </authorList>
    </citation>
    <scope>NUCLEOTIDE SEQUENCE [LARGE SCALE GENOMIC DNA]</scope>
    <source>
        <strain evidence="2">JMC-PN-2008</strain>
    </source>
</reference>
<protein>
    <submittedName>
        <fullName evidence="2">Uncharacterized protein</fullName>
    </submittedName>
</protein>
<dbReference type="SMART" id="SM00384">
    <property type="entry name" value="AT_hook"/>
    <property type="match status" value="5"/>
</dbReference>
<evidence type="ECO:0000313" key="3">
    <source>
        <dbReference type="Proteomes" id="UP001346869"/>
    </source>
</evidence>
<dbReference type="GO" id="GO:0003677">
    <property type="term" value="F:DNA binding"/>
    <property type="evidence" value="ECO:0007669"/>
    <property type="project" value="InterPro"/>
</dbReference>
<feature type="compositionally biased region" description="Basic residues" evidence="1">
    <location>
        <begin position="80"/>
        <end position="89"/>
    </location>
</feature>
<dbReference type="Proteomes" id="UP001346869">
    <property type="component" value="Unassembled WGS sequence"/>
</dbReference>
<keyword evidence="3" id="KW-1185">Reference proteome</keyword>
<feature type="compositionally biased region" description="Basic and acidic residues" evidence="1">
    <location>
        <begin position="144"/>
        <end position="165"/>
    </location>
</feature>
<dbReference type="EMBL" id="JAUZQC010000017">
    <property type="protein sequence ID" value="KAK5856325.1"/>
    <property type="molecule type" value="Genomic_DNA"/>
</dbReference>
<comment type="caution">
    <text evidence="2">The sequence shown here is derived from an EMBL/GenBank/DDBJ whole genome shotgun (WGS) entry which is preliminary data.</text>
</comment>
<name>A0AAN7X699_ELEMC</name>
<dbReference type="AlphaFoldDB" id="A0AAN7X699"/>
<organism evidence="2 3">
    <name type="scientific">Eleginops maclovinus</name>
    <name type="common">Patagonian blennie</name>
    <name type="synonym">Eleginus maclovinus</name>
    <dbReference type="NCBI Taxonomy" id="56733"/>
    <lineage>
        <taxon>Eukaryota</taxon>
        <taxon>Metazoa</taxon>
        <taxon>Chordata</taxon>
        <taxon>Craniata</taxon>
        <taxon>Vertebrata</taxon>
        <taxon>Euteleostomi</taxon>
        <taxon>Actinopterygii</taxon>
        <taxon>Neopterygii</taxon>
        <taxon>Teleostei</taxon>
        <taxon>Neoteleostei</taxon>
        <taxon>Acanthomorphata</taxon>
        <taxon>Eupercaria</taxon>
        <taxon>Perciformes</taxon>
        <taxon>Notothenioidei</taxon>
        <taxon>Eleginopidae</taxon>
        <taxon>Eleginops</taxon>
    </lineage>
</organism>
<feature type="region of interest" description="Disordered" evidence="1">
    <location>
        <begin position="1"/>
        <end position="165"/>
    </location>
</feature>
<proteinExistence type="predicted"/>
<dbReference type="Pfam" id="PF02178">
    <property type="entry name" value="AT_hook"/>
    <property type="match status" value="5"/>
</dbReference>
<dbReference type="InterPro" id="IPR017956">
    <property type="entry name" value="AT_hook_DNA-bd_motif"/>
</dbReference>